<feature type="region of interest" description="Disordered" evidence="10">
    <location>
        <begin position="368"/>
        <end position="405"/>
    </location>
</feature>
<keyword evidence="3" id="KW-0677">Repeat</keyword>
<evidence type="ECO:0000313" key="13">
    <source>
        <dbReference type="EMBL" id="RWS26306.1"/>
    </source>
</evidence>
<dbReference type="SMART" id="SM00271">
    <property type="entry name" value="DnaJ"/>
    <property type="match status" value="1"/>
</dbReference>
<keyword evidence="7" id="KW-0449">Lipoprotein</keyword>
<dbReference type="InterPro" id="IPR044713">
    <property type="entry name" value="DNJA1/2-like"/>
</dbReference>
<keyword evidence="6" id="KW-0143">Chaperone</keyword>
<keyword evidence="14" id="KW-1185">Reference proteome</keyword>
<evidence type="ECO:0000256" key="1">
    <source>
        <dbReference type="ARBA" id="ARBA00022481"/>
    </source>
</evidence>
<keyword evidence="8" id="KW-0636">Prenylation</keyword>
<evidence type="ECO:0000256" key="2">
    <source>
        <dbReference type="ARBA" id="ARBA00022723"/>
    </source>
</evidence>
<keyword evidence="2 9" id="KW-0479">Metal-binding</keyword>
<dbReference type="InterPro" id="IPR036410">
    <property type="entry name" value="HSP_DnaJ_Cys-rich_dom_sf"/>
</dbReference>
<dbReference type="SUPFAM" id="SSF49493">
    <property type="entry name" value="HSP40/DnaJ peptide-binding domain"/>
    <property type="match status" value="2"/>
</dbReference>
<keyword evidence="1" id="KW-0488">Methylation</keyword>
<organism evidence="13 14">
    <name type="scientific">Leptotrombidium deliense</name>
    <dbReference type="NCBI Taxonomy" id="299467"/>
    <lineage>
        <taxon>Eukaryota</taxon>
        <taxon>Metazoa</taxon>
        <taxon>Ecdysozoa</taxon>
        <taxon>Arthropoda</taxon>
        <taxon>Chelicerata</taxon>
        <taxon>Arachnida</taxon>
        <taxon>Acari</taxon>
        <taxon>Acariformes</taxon>
        <taxon>Trombidiformes</taxon>
        <taxon>Prostigmata</taxon>
        <taxon>Anystina</taxon>
        <taxon>Parasitengona</taxon>
        <taxon>Trombiculoidea</taxon>
        <taxon>Trombiculidae</taxon>
        <taxon>Leptotrombidium</taxon>
    </lineage>
</organism>
<reference evidence="13 14" key="1">
    <citation type="journal article" date="2018" name="Gigascience">
        <title>Genomes of trombidid mites reveal novel predicted allergens and laterally-transferred genes associated with secondary metabolism.</title>
        <authorList>
            <person name="Dong X."/>
            <person name="Chaisiri K."/>
            <person name="Xia D."/>
            <person name="Armstrong S.D."/>
            <person name="Fang Y."/>
            <person name="Donnelly M.J."/>
            <person name="Kadowaki T."/>
            <person name="McGarry J.W."/>
            <person name="Darby A.C."/>
            <person name="Makepeace B.L."/>
        </authorList>
    </citation>
    <scope>NUCLEOTIDE SEQUENCE [LARGE SCALE GENOMIC DNA]</scope>
    <source>
        <strain evidence="13">UoL-UT</strain>
    </source>
</reference>
<dbReference type="FunFam" id="2.10.230.10:FF:000001">
    <property type="entry name" value="DnaJ subfamily A member 2"/>
    <property type="match status" value="1"/>
</dbReference>
<dbReference type="GO" id="GO:0008270">
    <property type="term" value="F:zinc ion binding"/>
    <property type="evidence" value="ECO:0007669"/>
    <property type="project" value="UniProtKB-KW"/>
</dbReference>
<dbReference type="Gene3D" id="2.60.260.20">
    <property type="entry name" value="Urease metallochaperone UreE, N-terminal domain"/>
    <property type="match status" value="2"/>
</dbReference>
<feature type="domain" description="J" evidence="11">
    <location>
        <begin position="4"/>
        <end position="66"/>
    </location>
</feature>
<dbReference type="Gene3D" id="2.10.230.10">
    <property type="entry name" value="Heat shock protein DnaJ, cysteine-rich domain"/>
    <property type="match status" value="1"/>
</dbReference>
<dbReference type="GO" id="GO:0006457">
    <property type="term" value="P:protein folding"/>
    <property type="evidence" value="ECO:0007669"/>
    <property type="project" value="InterPro"/>
</dbReference>
<proteinExistence type="inferred from homology"/>
<evidence type="ECO:0000256" key="6">
    <source>
        <dbReference type="ARBA" id="ARBA00023186"/>
    </source>
</evidence>
<dbReference type="GO" id="GO:0009408">
    <property type="term" value="P:response to heat"/>
    <property type="evidence" value="ECO:0007669"/>
    <property type="project" value="InterPro"/>
</dbReference>
<evidence type="ECO:0000313" key="14">
    <source>
        <dbReference type="Proteomes" id="UP000288716"/>
    </source>
</evidence>
<evidence type="ECO:0000259" key="11">
    <source>
        <dbReference type="PROSITE" id="PS50076"/>
    </source>
</evidence>
<dbReference type="Gene3D" id="1.10.287.110">
    <property type="entry name" value="DnaJ domain"/>
    <property type="match status" value="1"/>
</dbReference>
<dbReference type="InterPro" id="IPR001305">
    <property type="entry name" value="HSP_DnaJ_Cys-rich_dom"/>
</dbReference>
<dbReference type="FunFam" id="1.10.287.110:FF:000016">
    <property type="entry name" value="DnaJ (Hsp40) homolog, subfamily A, member 2"/>
    <property type="match status" value="1"/>
</dbReference>
<sequence length="405" mass="45594">MDTKLYDLLGVQRNASETEIKKAYRKLAKEYHPDKNAAAGDKFKEISFAHEVLTDSRKREIYDRYGLKGLQEGHDSPFASEDLFSHLFGGGLFGMGSGFRRRRQKGEDTVHCLKVSLEDLYNGKLSKLQLTRNVLCKTCNGIGGKPDSRRQCISCRGTGVKVTFRQLGPGMMQQLQSVCSDCHGEGEVFNESEKCKTCNAKKVVNESKILEVHVDKGMRDNEKIYFRGEGDQPPDIDPGDVIIVLQTKPHEKFQRDGNDLYASLDISLTQALCGFAIPLKHLDGRELILRCKPGDVIVPNSLKVVKGEGMPMYRNPFEKGNLYIKFNVVFPEQYFTSNEKLAILKKLLAEDVKLEKFNLNDENVEEVGLHEYDPSTEKSNNGSRNEAYDSDDERQGGHGVQCTTH</sequence>
<dbReference type="CDD" id="cd06257">
    <property type="entry name" value="DnaJ"/>
    <property type="match status" value="1"/>
</dbReference>
<dbReference type="STRING" id="299467.A0A443SFL8"/>
<dbReference type="InterPro" id="IPR018253">
    <property type="entry name" value="DnaJ_domain_CS"/>
</dbReference>
<dbReference type="Pfam" id="PF00684">
    <property type="entry name" value="DnaJ_CXXCXGXG"/>
    <property type="match status" value="1"/>
</dbReference>
<dbReference type="PROSITE" id="PS51188">
    <property type="entry name" value="ZF_CR"/>
    <property type="match status" value="1"/>
</dbReference>
<keyword evidence="4 9" id="KW-0863">Zinc-finger</keyword>
<dbReference type="GO" id="GO:0030544">
    <property type="term" value="F:Hsp70 protein binding"/>
    <property type="evidence" value="ECO:0007669"/>
    <property type="project" value="InterPro"/>
</dbReference>
<gene>
    <name evidence="13" type="ORF">B4U80_07488</name>
</gene>
<dbReference type="HAMAP" id="MF_01152">
    <property type="entry name" value="DnaJ"/>
    <property type="match status" value="1"/>
</dbReference>
<evidence type="ECO:0000256" key="4">
    <source>
        <dbReference type="ARBA" id="ARBA00022771"/>
    </source>
</evidence>
<dbReference type="InterPro" id="IPR012724">
    <property type="entry name" value="DnaJ"/>
</dbReference>
<dbReference type="Pfam" id="PF00226">
    <property type="entry name" value="DnaJ"/>
    <property type="match status" value="1"/>
</dbReference>
<dbReference type="InterPro" id="IPR036869">
    <property type="entry name" value="J_dom_sf"/>
</dbReference>
<keyword evidence="5 9" id="KW-0862">Zinc</keyword>
<dbReference type="Pfam" id="PF01556">
    <property type="entry name" value="DnaJ_C"/>
    <property type="match status" value="1"/>
</dbReference>
<evidence type="ECO:0000256" key="5">
    <source>
        <dbReference type="ARBA" id="ARBA00022833"/>
    </source>
</evidence>
<name>A0A443SFL8_9ACAR</name>
<evidence type="ECO:0000259" key="12">
    <source>
        <dbReference type="PROSITE" id="PS51188"/>
    </source>
</evidence>
<dbReference type="VEuPathDB" id="VectorBase:LDEU005734"/>
<dbReference type="OrthoDB" id="550424at2759"/>
<dbReference type="AlphaFoldDB" id="A0A443SFL8"/>
<evidence type="ECO:0000256" key="10">
    <source>
        <dbReference type="SAM" id="MobiDB-lite"/>
    </source>
</evidence>
<evidence type="ECO:0000256" key="9">
    <source>
        <dbReference type="PROSITE-ProRule" id="PRU00546"/>
    </source>
</evidence>
<accession>A0A443SFL8</accession>
<dbReference type="FunFam" id="2.60.260.20:FF:000003">
    <property type="entry name" value="DnaJ subfamily A member 2"/>
    <property type="match status" value="1"/>
</dbReference>
<feature type="domain" description="CR-type" evidence="12">
    <location>
        <begin position="123"/>
        <end position="207"/>
    </location>
</feature>
<dbReference type="InterPro" id="IPR001623">
    <property type="entry name" value="DnaJ_domain"/>
</dbReference>
<dbReference type="PANTHER" id="PTHR43888">
    <property type="entry name" value="DNAJ-LIKE-2, ISOFORM A-RELATED"/>
    <property type="match status" value="1"/>
</dbReference>
<dbReference type="EMBL" id="NCKV01002880">
    <property type="protein sequence ID" value="RWS26306.1"/>
    <property type="molecule type" value="Genomic_DNA"/>
</dbReference>
<dbReference type="SUPFAM" id="SSF57938">
    <property type="entry name" value="DnaJ/Hsp40 cysteine-rich domain"/>
    <property type="match status" value="1"/>
</dbReference>
<evidence type="ECO:0000256" key="8">
    <source>
        <dbReference type="ARBA" id="ARBA00023289"/>
    </source>
</evidence>
<evidence type="ECO:0000256" key="7">
    <source>
        <dbReference type="ARBA" id="ARBA00023288"/>
    </source>
</evidence>
<dbReference type="GO" id="GO:0005524">
    <property type="term" value="F:ATP binding"/>
    <property type="evidence" value="ECO:0007669"/>
    <property type="project" value="InterPro"/>
</dbReference>
<dbReference type="Proteomes" id="UP000288716">
    <property type="component" value="Unassembled WGS sequence"/>
</dbReference>
<dbReference type="SUPFAM" id="SSF46565">
    <property type="entry name" value="Chaperone J-domain"/>
    <property type="match status" value="1"/>
</dbReference>
<dbReference type="InterPro" id="IPR008971">
    <property type="entry name" value="HSP40/DnaJ_pept-bd"/>
</dbReference>
<dbReference type="PROSITE" id="PS50076">
    <property type="entry name" value="DNAJ_2"/>
    <property type="match status" value="1"/>
</dbReference>
<feature type="zinc finger region" description="CR-type" evidence="9">
    <location>
        <begin position="123"/>
        <end position="207"/>
    </location>
</feature>
<dbReference type="InterPro" id="IPR002939">
    <property type="entry name" value="DnaJ_C"/>
</dbReference>
<dbReference type="CDD" id="cd10719">
    <property type="entry name" value="DnaJ_zf"/>
    <property type="match status" value="1"/>
</dbReference>
<dbReference type="GO" id="GO:0051082">
    <property type="term" value="F:unfolded protein binding"/>
    <property type="evidence" value="ECO:0007669"/>
    <property type="project" value="InterPro"/>
</dbReference>
<dbReference type="PROSITE" id="PS00636">
    <property type="entry name" value="DNAJ_1"/>
    <property type="match status" value="1"/>
</dbReference>
<evidence type="ECO:0000256" key="3">
    <source>
        <dbReference type="ARBA" id="ARBA00022737"/>
    </source>
</evidence>
<comment type="caution">
    <text evidence="13">The sequence shown here is derived from an EMBL/GenBank/DDBJ whole genome shotgun (WGS) entry which is preliminary data.</text>
</comment>
<dbReference type="PRINTS" id="PR00625">
    <property type="entry name" value="JDOMAIN"/>
</dbReference>
<protein>
    <submittedName>
        <fullName evidence="13">DnaJ-like protein subfamily A member 2</fullName>
    </submittedName>
</protein>
<dbReference type="CDD" id="cd10747">
    <property type="entry name" value="DnaJ_C"/>
    <property type="match status" value="1"/>
</dbReference>